<dbReference type="EMBL" id="JANJYI010000003">
    <property type="protein sequence ID" value="KAK2657334.1"/>
    <property type="molecule type" value="Genomic_DNA"/>
</dbReference>
<organism evidence="1 2">
    <name type="scientific">Dipteronia dyeriana</name>
    <dbReference type="NCBI Taxonomy" id="168575"/>
    <lineage>
        <taxon>Eukaryota</taxon>
        <taxon>Viridiplantae</taxon>
        <taxon>Streptophyta</taxon>
        <taxon>Embryophyta</taxon>
        <taxon>Tracheophyta</taxon>
        <taxon>Spermatophyta</taxon>
        <taxon>Magnoliopsida</taxon>
        <taxon>eudicotyledons</taxon>
        <taxon>Gunneridae</taxon>
        <taxon>Pentapetalae</taxon>
        <taxon>rosids</taxon>
        <taxon>malvids</taxon>
        <taxon>Sapindales</taxon>
        <taxon>Sapindaceae</taxon>
        <taxon>Hippocastanoideae</taxon>
        <taxon>Acereae</taxon>
        <taxon>Dipteronia</taxon>
    </lineage>
</organism>
<keyword evidence="2" id="KW-1185">Reference proteome</keyword>
<reference evidence="1" key="1">
    <citation type="journal article" date="2023" name="Plant J.">
        <title>Genome sequences and population genomics provide insights into the demographic history, inbreeding, and mutation load of two 'living fossil' tree species of Dipteronia.</title>
        <authorList>
            <person name="Feng Y."/>
            <person name="Comes H.P."/>
            <person name="Chen J."/>
            <person name="Zhu S."/>
            <person name="Lu R."/>
            <person name="Zhang X."/>
            <person name="Li P."/>
            <person name="Qiu J."/>
            <person name="Olsen K.M."/>
            <person name="Qiu Y."/>
        </authorList>
    </citation>
    <scope>NUCLEOTIDE SEQUENCE</scope>
    <source>
        <strain evidence="1">KIB01</strain>
    </source>
</reference>
<dbReference type="AlphaFoldDB" id="A0AAD9XD73"/>
<sequence length="196" mass="22494">MGCFLCCHLFVDIGSHKLENEHADFALSTLYILQSSLNAVQLFKRRGWKMDCFHCSCTKTFLPATFPRLAGDAWIIDSSSSRGSRFLCTHLEGQLGWCRDLSSYRLLPTSRARPSIWRIQKFVHPKPWNIEHSRHNPSVSLSCLGSGTSLHVGTIVIVWSCEFSLLCNLNRIFHFKHMHVRFRILLSDNLGLFNKL</sequence>
<comment type="caution">
    <text evidence="1">The sequence shown here is derived from an EMBL/GenBank/DDBJ whole genome shotgun (WGS) entry which is preliminary data.</text>
</comment>
<accession>A0AAD9XD73</accession>
<protein>
    <submittedName>
        <fullName evidence="1">Uncharacterized protein</fullName>
    </submittedName>
</protein>
<gene>
    <name evidence="1" type="ORF">Ddye_010386</name>
</gene>
<evidence type="ECO:0000313" key="2">
    <source>
        <dbReference type="Proteomes" id="UP001280121"/>
    </source>
</evidence>
<proteinExistence type="predicted"/>
<name>A0AAD9XD73_9ROSI</name>
<dbReference type="Proteomes" id="UP001280121">
    <property type="component" value="Unassembled WGS sequence"/>
</dbReference>
<evidence type="ECO:0000313" key="1">
    <source>
        <dbReference type="EMBL" id="KAK2657334.1"/>
    </source>
</evidence>